<evidence type="ECO:0000259" key="6">
    <source>
        <dbReference type="PROSITE" id="PS50865"/>
    </source>
</evidence>
<keyword evidence="1" id="KW-0479">Metal-binding</keyword>
<reference evidence="7" key="1">
    <citation type="submission" date="2020-05" db="EMBL/GenBank/DDBJ databases">
        <title>Mycena genomes resolve the evolution of fungal bioluminescence.</title>
        <authorList>
            <person name="Tsai I.J."/>
        </authorList>
    </citation>
    <scope>NUCLEOTIDE SEQUENCE</scope>
    <source>
        <strain evidence="7">CCC161011</strain>
    </source>
</reference>
<evidence type="ECO:0000256" key="2">
    <source>
        <dbReference type="ARBA" id="ARBA00022771"/>
    </source>
</evidence>
<dbReference type="PROSITE" id="PS01360">
    <property type="entry name" value="ZF_MYND_1"/>
    <property type="match status" value="1"/>
</dbReference>
<organism evidence="7 8">
    <name type="scientific">Mycena venus</name>
    <dbReference type="NCBI Taxonomy" id="2733690"/>
    <lineage>
        <taxon>Eukaryota</taxon>
        <taxon>Fungi</taxon>
        <taxon>Dikarya</taxon>
        <taxon>Basidiomycota</taxon>
        <taxon>Agaricomycotina</taxon>
        <taxon>Agaricomycetes</taxon>
        <taxon>Agaricomycetidae</taxon>
        <taxon>Agaricales</taxon>
        <taxon>Marasmiineae</taxon>
        <taxon>Mycenaceae</taxon>
        <taxon>Mycena</taxon>
    </lineage>
</organism>
<evidence type="ECO:0000256" key="4">
    <source>
        <dbReference type="PROSITE-ProRule" id="PRU00134"/>
    </source>
</evidence>
<evidence type="ECO:0000256" key="5">
    <source>
        <dbReference type="SAM" id="MobiDB-lite"/>
    </source>
</evidence>
<feature type="region of interest" description="Disordered" evidence="5">
    <location>
        <begin position="491"/>
        <end position="588"/>
    </location>
</feature>
<dbReference type="InterPro" id="IPR002893">
    <property type="entry name" value="Znf_MYND"/>
</dbReference>
<evidence type="ECO:0000256" key="3">
    <source>
        <dbReference type="ARBA" id="ARBA00022833"/>
    </source>
</evidence>
<dbReference type="EMBL" id="JACAZI010000004">
    <property type="protein sequence ID" value="KAF7362806.1"/>
    <property type="molecule type" value="Genomic_DNA"/>
</dbReference>
<dbReference type="Gene3D" id="6.10.140.2220">
    <property type="match status" value="1"/>
</dbReference>
<feature type="compositionally biased region" description="Basic and acidic residues" evidence="5">
    <location>
        <begin position="569"/>
        <end position="580"/>
    </location>
</feature>
<protein>
    <submittedName>
        <fullName evidence="7">Zinc finger domain protein, MYND-type</fullName>
    </submittedName>
</protein>
<sequence length="588" mass="66228">MPTRSPESTPQDERTAKEAIIKSMLYHMLLEKHLVPPKSLGIPLKQLYPKDWNWCFENAYLDKYGPNSNLEAWKRKNEDLGGLEFLGNLRGYTLEIARTSKMLLVAEGLLVARAIEQLVDSDFESKWAALEGEKKKKIVLDGLVRAAYNAREKSRFDCPETSLFDLIGDGEHNFINLLKTIVAHDPTGNFRIKSLFLFPHPAVEREFQYIDDVNTPDDLRAAGYLRIIQRNQYIVQALLGILDSYNGKQPKIYLHADIDDARCYGCGTIEKNEGTLKKCNGCQLVSYCSTDCEQRDSREHKKLCGADRPQKFDPVFVTATPEPRTDFIGCPAPVEGFVRSPALWRQIGYLSKKDSYARDYHFDTRPDHSRSIRIEDPALRIMFLIARRRAMASGDRAAVSKMHDILTLPQNARSLSLSAAQIRTQLQGEYRVALDPPVGFGAPPTEQEMDEEMGFLARRDRLAMVGAIWEGQGVREGLCPCCVYEAMWGEAEAESDEESEEDSEGTTDDEDESETAGDSDAENDEGTAEEGQSNTAVDSNAGSADGPNDEEEKKEESGEGNVRVKHEKKKEELADDETPRRCFGWLFR</sequence>
<dbReference type="OrthoDB" id="2993427at2759"/>
<keyword evidence="8" id="KW-1185">Reference proteome</keyword>
<keyword evidence="2 4" id="KW-0863">Zinc-finger</keyword>
<keyword evidence="3" id="KW-0862">Zinc</keyword>
<feature type="compositionally biased region" description="Polar residues" evidence="5">
    <location>
        <begin position="530"/>
        <end position="542"/>
    </location>
</feature>
<dbReference type="SUPFAM" id="SSF144232">
    <property type="entry name" value="HIT/MYND zinc finger-like"/>
    <property type="match status" value="1"/>
</dbReference>
<evidence type="ECO:0000256" key="1">
    <source>
        <dbReference type="ARBA" id="ARBA00022723"/>
    </source>
</evidence>
<dbReference type="AlphaFoldDB" id="A0A8H6YQ74"/>
<dbReference type="PROSITE" id="PS50865">
    <property type="entry name" value="ZF_MYND_2"/>
    <property type="match status" value="1"/>
</dbReference>
<proteinExistence type="predicted"/>
<dbReference type="Proteomes" id="UP000620124">
    <property type="component" value="Unassembled WGS sequence"/>
</dbReference>
<dbReference type="Pfam" id="PF01753">
    <property type="entry name" value="zf-MYND"/>
    <property type="match status" value="1"/>
</dbReference>
<dbReference type="GO" id="GO:0008270">
    <property type="term" value="F:zinc ion binding"/>
    <property type="evidence" value="ECO:0007669"/>
    <property type="project" value="UniProtKB-KW"/>
</dbReference>
<feature type="domain" description="MYND-type" evidence="6">
    <location>
        <begin position="263"/>
        <end position="304"/>
    </location>
</feature>
<feature type="compositionally biased region" description="Acidic residues" evidence="5">
    <location>
        <begin position="491"/>
        <end position="528"/>
    </location>
</feature>
<comment type="caution">
    <text evidence="7">The sequence shown here is derived from an EMBL/GenBank/DDBJ whole genome shotgun (WGS) entry which is preliminary data.</text>
</comment>
<gene>
    <name evidence="7" type="ORF">MVEN_00630400</name>
</gene>
<accession>A0A8H6YQ74</accession>
<evidence type="ECO:0000313" key="8">
    <source>
        <dbReference type="Proteomes" id="UP000620124"/>
    </source>
</evidence>
<name>A0A8H6YQ74_9AGAR</name>
<evidence type="ECO:0000313" key="7">
    <source>
        <dbReference type="EMBL" id="KAF7362806.1"/>
    </source>
</evidence>